<accession>A0AAQ4DAK4</accession>
<keyword evidence="6" id="KW-0131">Cell cycle</keyword>
<protein>
    <recommendedName>
        <fullName evidence="8">Condensin complex subunit 1 C-terminal domain-containing protein</fullName>
    </recommendedName>
</protein>
<comment type="subcellular location">
    <subcellularLocation>
        <location evidence="1">Nucleus</location>
    </subcellularLocation>
</comment>
<keyword evidence="3" id="KW-0498">Mitosis</keyword>
<keyword evidence="4" id="KW-0226">DNA condensation</keyword>
<dbReference type="Proteomes" id="UP001321473">
    <property type="component" value="Unassembled WGS sequence"/>
</dbReference>
<sequence length="1570" mass="174209">MELDDTDSLVSNTLTVFGELPFDILDQSWIDTAWDDRYTDVSLPDVDLLESCEGNCHALLDALASACEVCEKWSLYLGPEDVGEGNADEKLWQTLMENGVHYKALLGLVYLGICQGNSPGATFANKRIALRFCKLYFNLVLVPGSTAYRIFQESLFQSAVQCFRLPSKSSSSGSDGTASRNSSQNASGRASGRAAGRGGRRKQNAAASVSSLDNCDADGEISVAESETISESMLLDFMTCMTDTLRDLGWMLQTFSLRSYGDVTDFLVQHLCEITQLDIPGAVVNFNIDFEQRFRGCHYRQLTTYAYCTLKLLCLPLHGEPAENFRTIAKSLMPHILMLAAGNAQSVSRPFINIRDNAISFVGHVVRSCEESLKDSFEDVIIILIHNVAFHAVDRTDFRLKTAQAVLMLMGDLSEERFKRVVQWFIRLTMVPLANRRVFALEMILALIWDERVADKRSDLLLAAMKRCNDKAATVKTKALSVLASVTNESPELWVPLLKVSNPVEPGGEGEGEQVAVEDDRLSQLMQVLKYRTEDSKVNVRKAALSLLQNVLCTSKDFIKEEYVEILKESCLDLALLVRKQALHALTKCLRVHPQEELLQRFWLEGALPLVLDAESSVVEKAVEAFEELILEPLCLMSPGPEANLAWCLLGQVSQGPFREYHKYLQQAVLQLHRAEKIRLNQLNSLKTHVGGANDASVWLLLSKLSICCDLGQGNFAFSYWKQHWEDHPEGCSVPHASNETVNHVLIVLKKVSRHLSSNALRELIVDMEQRLSQLSLPVDVIPRTVECLHSLKRNLHRERPELGERAIEVWCKQMLDKCQAFLSEAVSGAKGEDGDLQDEELVRHLVVLGEAAQPAPRAVSGQLHQLVQACMTSLDRMEPAEPASGEDAAVSEPDAENVEAKDTKPPRRSRGRLAGPGTSHLRTSRRVRAQAVIVMGMLCIQNEMLAKTVVPTMGNALSSTQDPMMRANLIVALTDMCKRYAVLVDPYLPVLTRCIKDPVPAVRSLVLTCLLQLLQQDFVKLHGRLFYRLLSALTDEEREVRELAEFGLVDCVLKRSPHIFYQRFVECVCYFNCYGSGGSNQASQDNIVETSERDKRLFGLEGAEQRERRMSLYRFLLLNMLDEDRFKLTLALTQSMLTPCTDELAIGPTLEEQCPEMLYDALRVLCSDEIKLQTIAAAAEDAATEEDPAQALMHSTRKTLLSTVVRLNLADNVIPVVISLKNKLEATQSPLLRSLLMFLRELMRDYKAEVKEILSADKKLANEVAYDLRRLEQEEEGEALADGQSPGMPKTPAHTPNPELRELLDTARKLREEASKRRTIVMLPEVAPDEGNEQRDGEGTAAHQEGATAASSEKNPEEQGTSEVTPRRKSVDSTSTPCKTRCRKNSSQSSTRYKGTPARRCRGSSTARKELLMDNIDGGREDQVQGGEVPAADAVLDRPPSRCSTASDLSDRSMASEGRGRAREKGPPSTSPSGTRLSGRLPSPRRRFPIELGDTGIRSSPPSLNSRMSSMIISASDSGEGEFKKPVKAAQVRKVGRSTGSPSSAQTSTPVLGDRRKRLCMSPDLSLIK</sequence>
<feature type="region of interest" description="Disordered" evidence="7">
    <location>
        <begin position="878"/>
        <end position="922"/>
    </location>
</feature>
<feature type="compositionally biased region" description="Polar residues" evidence="7">
    <location>
        <begin position="1539"/>
        <end position="1551"/>
    </location>
</feature>
<dbReference type="Pfam" id="PF12717">
    <property type="entry name" value="Cnd1"/>
    <property type="match status" value="1"/>
</dbReference>
<feature type="region of interest" description="Disordered" evidence="7">
    <location>
        <begin position="168"/>
        <end position="201"/>
    </location>
</feature>
<dbReference type="EMBL" id="JARKHS020032992">
    <property type="protein sequence ID" value="KAK8759494.1"/>
    <property type="molecule type" value="Genomic_DNA"/>
</dbReference>
<evidence type="ECO:0000256" key="4">
    <source>
        <dbReference type="ARBA" id="ARBA00023067"/>
    </source>
</evidence>
<keyword evidence="10" id="KW-1185">Reference proteome</keyword>
<dbReference type="InterPro" id="IPR032682">
    <property type="entry name" value="Cnd1_C"/>
</dbReference>
<evidence type="ECO:0000256" key="2">
    <source>
        <dbReference type="ARBA" id="ARBA00022618"/>
    </source>
</evidence>
<evidence type="ECO:0000256" key="6">
    <source>
        <dbReference type="ARBA" id="ARBA00023306"/>
    </source>
</evidence>
<evidence type="ECO:0000256" key="1">
    <source>
        <dbReference type="ARBA" id="ARBA00004123"/>
    </source>
</evidence>
<feature type="compositionally biased region" description="Low complexity" evidence="7">
    <location>
        <begin position="168"/>
        <end position="194"/>
    </location>
</feature>
<evidence type="ECO:0000256" key="3">
    <source>
        <dbReference type="ARBA" id="ARBA00022776"/>
    </source>
</evidence>
<evidence type="ECO:0000256" key="7">
    <source>
        <dbReference type="SAM" id="MobiDB-lite"/>
    </source>
</evidence>
<dbReference type="GO" id="GO:0000779">
    <property type="term" value="C:condensed chromosome, centromeric region"/>
    <property type="evidence" value="ECO:0007669"/>
    <property type="project" value="TreeGrafter"/>
</dbReference>
<feature type="compositionally biased region" description="Polar residues" evidence="7">
    <location>
        <begin position="1350"/>
        <end position="1365"/>
    </location>
</feature>
<dbReference type="GO" id="GO:0000796">
    <property type="term" value="C:condensin complex"/>
    <property type="evidence" value="ECO:0007669"/>
    <property type="project" value="TreeGrafter"/>
</dbReference>
<dbReference type="InterPro" id="IPR026003">
    <property type="entry name" value="Cohesin_HEAT"/>
</dbReference>
<feature type="domain" description="Condensin complex subunit 1 C-terminal" evidence="8">
    <location>
        <begin position="965"/>
        <end position="1073"/>
    </location>
</feature>
<keyword evidence="5" id="KW-0539">Nucleus</keyword>
<feature type="region of interest" description="Disordered" evidence="7">
    <location>
        <begin position="1275"/>
        <end position="1301"/>
    </location>
</feature>
<dbReference type="Pfam" id="PF12765">
    <property type="entry name" value="Cohesin_HEAT"/>
    <property type="match status" value="1"/>
</dbReference>
<feature type="compositionally biased region" description="Basic and acidic residues" evidence="7">
    <location>
        <begin position="1408"/>
        <end position="1424"/>
    </location>
</feature>
<dbReference type="GO" id="GO:0051301">
    <property type="term" value="P:cell division"/>
    <property type="evidence" value="ECO:0007669"/>
    <property type="project" value="UniProtKB-KW"/>
</dbReference>
<feature type="region of interest" description="Disordered" evidence="7">
    <location>
        <begin position="1316"/>
        <end position="1570"/>
    </location>
</feature>
<organism evidence="9 10">
    <name type="scientific">Amblyomma americanum</name>
    <name type="common">Lone star tick</name>
    <dbReference type="NCBI Taxonomy" id="6943"/>
    <lineage>
        <taxon>Eukaryota</taxon>
        <taxon>Metazoa</taxon>
        <taxon>Ecdysozoa</taxon>
        <taxon>Arthropoda</taxon>
        <taxon>Chelicerata</taxon>
        <taxon>Arachnida</taxon>
        <taxon>Acari</taxon>
        <taxon>Parasitiformes</taxon>
        <taxon>Ixodida</taxon>
        <taxon>Ixodoidea</taxon>
        <taxon>Ixodidae</taxon>
        <taxon>Amblyomminae</taxon>
        <taxon>Amblyomma</taxon>
    </lineage>
</organism>
<reference evidence="9 10" key="1">
    <citation type="journal article" date="2023" name="Arcadia Sci">
        <title>De novo assembly of a long-read Amblyomma americanum tick genome.</title>
        <authorList>
            <person name="Chou S."/>
            <person name="Poskanzer K.E."/>
            <person name="Rollins M."/>
            <person name="Thuy-Boun P.S."/>
        </authorList>
    </citation>
    <scope>NUCLEOTIDE SEQUENCE [LARGE SCALE GENOMIC DNA]</scope>
    <source>
        <strain evidence="9">F_SG_1</strain>
        <tissue evidence="9">Salivary glands</tissue>
    </source>
</reference>
<dbReference type="PANTHER" id="PTHR14222">
    <property type="entry name" value="CONDENSIN"/>
    <property type="match status" value="1"/>
</dbReference>
<dbReference type="GO" id="GO:0010032">
    <property type="term" value="P:meiotic chromosome condensation"/>
    <property type="evidence" value="ECO:0007669"/>
    <property type="project" value="TreeGrafter"/>
</dbReference>
<dbReference type="SUPFAM" id="SSF48371">
    <property type="entry name" value="ARM repeat"/>
    <property type="match status" value="1"/>
</dbReference>
<evidence type="ECO:0000313" key="10">
    <source>
        <dbReference type="Proteomes" id="UP001321473"/>
    </source>
</evidence>
<keyword evidence="2" id="KW-0132">Cell division</keyword>
<dbReference type="GO" id="GO:0005634">
    <property type="term" value="C:nucleus"/>
    <property type="evidence" value="ECO:0007669"/>
    <property type="project" value="UniProtKB-SubCell"/>
</dbReference>
<comment type="caution">
    <text evidence="9">The sequence shown here is derived from an EMBL/GenBank/DDBJ whole genome shotgun (WGS) entry which is preliminary data.</text>
</comment>
<dbReference type="InterPro" id="IPR016024">
    <property type="entry name" value="ARM-type_fold"/>
</dbReference>
<name>A0AAQ4DAK4_AMBAM</name>
<dbReference type="GO" id="GO:0042393">
    <property type="term" value="F:histone binding"/>
    <property type="evidence" value="ECO:0007669"/>
    <property type="project" value="TreeGrafter"/>
</dbReference>
<gene>
    <name evidence="9" type="ORF">V5799_002872</name>
</gene>
<feature type="compositionally biased region" description="Low complexity" evidence="7">
    <location>
        <begin position="1499"/>
        <end position="1512"/>
    </location>
</feature>
<proteinExistence type="predicted"/>
<dbReference type="InterPro" id="IPR026971">
    <property type="entry name" value="CND1/NCAPD3"/>
</dbReference>
<dbReference type="Gene3D" id="1.25.10.10">
    <property type="entry name" value="Leucine-rich Repeat Variant"/>
    <property type="match status" value="2"/>
</dbReference>
<evidence type="ECO:0000313" key="9">
    <source>
        <dbReference type="EMBL" id="KAK8759494.1"/>
    </source>
</evidence>
<evidence type="ECO:0000256" key="5">
    <source>
        <dbReference type="ARBA" id="ARBA00023242"/>
    </source>
</evidence>
<evidence type="ECO:0000259" key="8">
    <source>
        <dbReference type="Pfam" id="PF12717"/>
    </source>
</evidence>
<dbReference type="GO" id="GO:0007076">
    <property type="term" value="P:mitotic chromosome condensation"/>
    <property type="evidence" value="ECO:0007669"/>
    <property type="project" value="InterPro"/>
</dbReference>
<dbReference type="PANTHER" id="PTHR14222:SF1">
    <property type="entry name" value="CONDENSIN-2 COMPLEX SUBUNIT D3"/>
    <property type="match status" value="1"/>
</dbReference>
<dbReference type="InterPro" id="IPR011989">
    <property type="entry name" value="ARM-like"/>
</dbReference>